<evidence type="ECO:0000259" key="4">
    <source>
        <dbReference type="PROSITE" id="PS50050"/>
    </source>
</evidence>
<dbReference type="CDD" id="cd00185">
    <property type="entry name" value="TNFRSF"/>
    <property type="match status" value="1"/>
</dbReference>
<accession>A0A0D2X4E0</accession>
<dbReference type="PROSITE" id="PS00652">
    <property type="entry name" value="TNFR_NGFR_1"/>
    <property type="match status" value="1"/>
</dbReference>
<evidence type="ECO:0000313" key="5">
    <source>
        <dbReference type="EMBL" id="KJE95894.1"/>
    </source>
</evidence>
<dbReference type="Gene3D" id="2.10.50.10">
    <property type="entry name" value="Tumor Necrosis Factor Receptor, subunit A, domain 2"/>
    <property type="match status" value="1"/>
</dbReference>
<feature type="chain" id="PRO_5002255045" description="TNFR-Cys domain-containing protein" evidence="3">
    <location>
        <begin position="27"/>
        <end position="687"/>
    </location>
</feature>
<dbReference type="AlphaFoldDB" id="A0A0D2X4E0"/>
<dbReference type="Pfam" id="PF00020">
    <property type="entry name" value="TNFR_c6"/>
    <property type="match status" value="2"/>
</dbReference>
<evidence type="ECO:0000256" key="2">
    <source>
        <dbReference type="SAM" id="Phobius"/>
    </source>
</evidence>
<gene>
    <name evidence="5" type="ORF">CAOG_006288</name>
</gene>
<comment type="caution">
    <text evidence="1">Lacks conserved residue(s) required for the propagation of feature annotation.</text>
</comment>
<feature type="disulfide bond" evidence="1">
    <location>
        <begin position="275"/>
        <end position="290"/>
    </location>
</feature>
<evidence type="ECO:0000256" key="3">
    <source>
        <dbReference type="SAM" id="SignalP"/>
    </source>
</evidence>
<dbReference type="InterPro" id="IPR001368">
    <property type="entry name" value="TNFR/NGFR_Cys_rich_reg"/>
</dbReference>
<feature type="repeat" description="TNFR-Cys" evidence="1">
    <location>
        <begin position="274"/>
        <end position="315"/>
    </location>
</feature>
<feature type="repeat" description="TNFR-Cys" evidence="1">
    <location>
        <begin position="408"/>
        <end position="451"/>
    </location>
</feature>
<proteinExistence type="predicted"/>
<feature type="disulfide bond" evidence="1">
    <location>
        <begin position="433"/>
        <end position="451"/>
    </location>
</feature>
<dbReference type="PROSITE" id="PS50050">
    <property type="entry name" value="TNFR_NGFR_2"/>
    <property type="match status" value="2"/>
</dbReference>
<dbReference type="Proteomes" id="UP000008743">
    <property type="component" value="Unassembled WGS sequence"/>
</dbReference>
<dbReference type="RefSeq" id="XP_004345037.2">
    <property type="nucleotide sequence ID" value="XM_004344987.2"/>
</dbReference>
<keyword evidence="6" id="KW-1185">Reference proteome</keyword>
<sequence length="687" mass="70398">MTMLHLALLIAAVALLAAPGPGRVAAQSNDCHSAPLLPLGVSPIFYNYTIPANPFPCPDAPAQICMVWRVRTTVSYTIQLTSCEYVADTSFTLRTDCNTGHFGDSTSLVYNDNIGGGCPPSATSSSILFTLTPNVDYFFSLGGPASTLPTQAAFGLGYACAEGETNHDAFSAPKSHLSTPCVTCSRGQYLPAGSKGPCSSFNCSIGTVDHDSNPATACLVAGPGNDATSSGLYGPIANFKVVAGRYDHDSNSSTPSIACPAGNYAPVGSTTCTPCSAGTWDHDGSSATACVACTACTPGSTYESTTCTATTNRVCSTCATCGQGLFASPACTVTANAACASCTSITNCTTTGLTCTSNSNQQCGLCQTGSYVTLAGLCAPCTGCGSETYQTAACNGLTDLTQCTSCTICGANQYQATPCGGTVDRTCAACATCTAGQYQSADCSPTANRVCTACTPVANCTSSVHCTTSSDSFCVDCSSCPQGQYIATACTAVLGRTCGNCTALAGCPSSRTVCVVPGHSTCIEPEENSSATVYVPIVAALGALLLVVLLVAIVLSRRRKSTSAAESKADLDITMMTMNPLNLSNKTSRTTFTEDAPGIYDRLSQNPPITYQVFSSDAPDNYAPPTAQYIDFTASQEYTASDEKPAQPPSQYTNMMGLASDGTPVPSAIYANYAEPASVVYATADTS</sequence>
<feature type="domain" description="TNFR-Cys" evidence="4">
    <location>
        <begin position="408"/>
        <end position="451"/>
    </location>
</feature>
<keyword evidence="3" id="KW-0732">Signal</keyword>
<name>A0A0D2X4E0_CAPO3</name>
<feature type="disulfide bond" evidence="1">
    <location>
        <begin position="430"/>
        <end position="443"/>
    </location>
</feature>
<keyword evidence="2" id="KW-1133">Transmembrane helix</keyword>
<feature type="domain" description="TNFR-Cys" evidence="4">
    <location>
        <begin position="274"/>
        <end position="315"/>
    </location>
</feature>
<dbReference type="SMART" id="SM00208">
    <property type="entry name" value="TNFR"/>
    <property type="match status" value="4"/>
</dbReference>
<keyword evidence="2" id="KW-0472">Membrane</keyword>
<evidence type="ECO:0000256" key="1">
    <source>
        <dbReference type="PROSITE-ProRule" id="PRU00206"/>
    </source>
</evidence>
<keyword evidence="1" id="KW-1015">Disulfide bond</keyword>
<dbReference type="PhylomeDB" id="A0A0D2X4E0"/>
<keyword evidence="2" id="KW-0812">Transmembrane</keyword>
<dbReference type="EMBL" id="KE346370">
    <property type="protein sequence ID" value="KJE95894.1"/>
    <property type="molecule type" value="Genomic_DNA"/>
</dbReference>
<dbReference type="InParanoid" id="A0A0D2X4E0"/>
<reference evidence="6" key="1">
    <citation type="submission" date="2011-02" db="EMBL/GenBank/DDBJ databases">
        <title>The Genome Sequence of Capsaspora owczarzaki ATCC 30864.</title>
        <authorList>
            <person name="Russ C."/>
            <person name="Cuomo C."/>
            <person name="Burger G."/>
            <person name="Gray M.W."/>
            <person name="Holland P.W.H."/>
            <person name="King N."/>
            <person name="Lang F.B.F."/>
            <person name="Roger A.J."/>
            <person name="Ruiz-Trillo I."/>
            <person name="Young S.K."/>
            <person name="Zeng Q."/>
            <person name="Gargeya S."/>
            <person name="Alvarado L."/>
            <person name="Berlin A."/>
            <person name="Chapman S.B."/>
            <person name="Chen Z."/>
            <person name="Freedman E."/>
            <person name="Gellesch M."/>
            <person name="Goldberg J."/>
            <person name="Griggs A."/>
            <person name="Gujja S."/>
            <person name="Heilman E."/>
            <person name="Heiman D."/>
            <person name="Howarth C."/>
            <person name="Mehta T."/>
            <person name="Neiman D."/>
            <person name="Pearson M."/>
            <person name="Roberts A."/>
            <person name="Saif S."/>
            <person name="Shea T."/>
            <person name="Shenoy N."/>
            <person name="Sisk P."/>
            <person name="Stolte C."/>
            <person name="Sykes S."/>
            <person name="White J."/>
            <person name="Yandava C."/>
            <person name="Haas B."/>
            <person name="Nusbaum C."/>
            <person name="Birren B."/>
        </authorList>
    </citation>
    <scope>NUCLEOTIDE SEQUENCE</scope>
    <source>
        <strain evidence="6">ATCC 30864</strain>
    </source>
</reference>
<dbReference type="OrthoDB" id="194033at2759"/>
<protein>
    <recommendedName>
        <fullName evidence="4">TNFR-Cys domain-containing protein</fullName>
    </recommendedName>
</protein>
<organism evidence="5 6">
    <name type="scientific">Capsaspora owczarzaki (strain ATCC 30864)</name>
    <dbReference type="NCBI Taxonomy" id="595528"/>
    <lineage>
        <taxon>Eukaryota</taxon>
        <taxon>Filasterea</taxon>
        <taxon>Capsaspora</taxon>
    </lineage>
</organism>
<feature type="signal peptide" evidence="3">
    <location>
        <begin position="1"/>
        <end position="26"/>
    </location>
</feature>
<evidence type="ECO:0000313" key="6">
    <source>
        <dbReference type="Proteomes" id="UP000008743"/>
    </source>
</evidence>
<feature type="transmembrane region" description="Helical" evidence="2">
    <location>
        <begin position="533"/>
        <end position="555"/>
    </location>
</feature>